<evidence type="ECO:0000256" key="2">
    <source>
        <dbReference type="SAM" id="MobiDB-lite"/>
    </source>
</evidence>
<protein>
    <submittedName>
        <fullName evidence="3">Uncharacterized protein</fullName>
    </submittedName>
</protein>
<feature type="region of interest" description="Disordered" evidence="2">
    <location>
        <begin position="1"/>
        <end position="123"/>
    </location>
</feature>
<name>A0A165PFP0_9APHY</name>
<accession>A0A165PFP0</accession>
<dbReference type="EMBL" id="KV429069">
    <property type="protein sequence ID" value="KZT68158.1"/>
    <property type="molecule type" value="Genomic_DNA"/>
</dbReference>
<dbReference type="AlphaFoldDB" id="A0A165PFP0"/>
<evidence type="ECO:0000313" key="3">
    <source>
        <dbReference type="EMBL" id="KZT68158.1"/>
    </source>
</evidence>
<feature type="coiled-coil region" evidence="1">
    <location>
        <begin position="221"/>
        <end position="248"/>
    </location>
</feature>
<dbReference type="OrthoDB" id="2749714at2759"/>
<keyword evidence="1" id="KW-0175">Coiled coil</keyword>
<keyword evidence="4" id="KW-1185">Reference proteome</keyword>
<feature type="compositionally biased region" description="Basic and acidic residues" evidence="2">
    <location>
        <begin position="341"/>
        <end position="354"/>
    </location>
</feature>
<gene>
    <name evidence="3" type="ORF">DAEQUDRAFT_766544</name>
</gene>
<dbReference type="STRING" id="1314783.A0A165PFP0"/>
<feature type="coiled-coil region" evidence="1">
    <location>
        <begin position="370"/>
        <end position="425"/>
    </location>
</feature>
<feature type="compositionally biased region" description="Low complexity" evidence="2">
    <location>
        <begin position="1"/>
        <end position="12"/>
    </location>
</feature>
<evidence type="ECO:0000313" key="4">
    <source>
        <dbReference type="Proteomes" id="UP000076727"/>
    </source>
</evidence>
<proteinExistence type="predicted"/>
<reference evidence="3 4" key="1">
    <citation type="journal article" date="2016" name="Mol. Biol. Evol.">
        <title>Comparative Genomics of Early-Diverging Mushroom-Forming Fungi Provides Insights into the Origins of Lignocellulose Decay Capabilities.</title>
        <authorList>
            <person name="Nagy L.G."/>
            <person name="Riley R."/>
            <person name="Tritt A."/>
            <person name="Adam C."/>
            <person name="Daum C."/>
            <person name="Floudas D."/>
            <person name="Sun H."/>
            <person name="Yadav J.S."/>
            <person name="Pangilinan J."/>
            <person name="Larsson K.H."/>
            <person name="Matsuura K."/>
            <person name="Barry K."/>
            <person name="Labutti K."/>
            <person name="Kuo R."/>
            <person name="Ohm R.A."/>
            <person name="Bhattacharya S.S."/>
            <person name="Shirouzu T."/>
            <person name="Yoshinaga Y."/>
            <person name="Martin F.M."/>
            <person name="Grigoriev I.V."/>
            <person name="Hibbett D.S."/>
        </authorList>
    </citation>
    <scope>NUCLEOTIDE SEQUENCE [LARGE SCALE GENOMIC DNA]</scope>
    <source>
        <strain evidence="3 4">L-15889</strain>
    </source>
</reference>
<evidence type="ECO:0000256" key="1">
    <source>
        <dbReference type="SAM" id="Coils"/>
    </source>
</evidence>
<feature type="compositionally biased region" description="Polar residues" evidence="2">
    <location>
        <begin position="71"/>
        <end position="81"/>
    </location>
</feature>
<organism evidence="3 4">
    <name type="scientific">Daedalea quercina L-15889</name>
    <dbReference type="NCBI Taxonomy" id="1314783"/>
    <lineage>
        <taxon>Eukaryota</taxon>
        <taxon>Fungi</taxon>
        <taxon>Dikarya</taxon>
        <taxon>Basidiomycota</taxon>
        <taxon>Agaricomycotina</taxon>
        <taxon>Agaricomycetes</taxon>
        <taxon>Polyporales</taxon>
        <taxon>Fomitopsis</taxon>
    </lineage>
</organism>
<feature type="region of interest" description="Disordered" evidence="2">
    <location>
        <begin position="253"/>
        <end position="277"/>
    </location>
</feature>
<sequence>MSPRGSRPSSSGTVVGRERSISGANATAVPRRQGSLGSERMHDKSSSTPVAPGTPAELLDGRSRPILLASRVQTNGVRSQASPSSSMPPPPLPLMPPPPVPPSSSQSDAAKTTKPPPQELSYTEKRDLWVERIKMLTDATIARAEHMRLTQEVEKYQRMVRSARYSSISEEDQARLNAQLSDVTGRLNAKKEELNAVLPRLIDADFWGATVNSPPKLDEFRKEVQNVIAELSKNIQRLYDQYEELRTNGINASGTPMAVDTPGLQAHEGPPAKRRRLSSGETTLAINGDDQKLHGIPSGEIGEIRDRVLEMEGRVADLENEIVERDHNLLEEVEDLVAQRMEEEQRKPKTEARPKSPAPVSQPPLPTPNIKRIEDELATTGNQVEELANEVANLITQMAARDQEHAQLAKENQLLREHIAALEKQQTAASEANKAEIQALSAAVQSYISQAPAQASPPPPPPLQQVPSIDEILTKVHPPLIQTLHEDMEPLLRETHQTIQTLLQDQLNNVYGTLVSKMTPTMKTVDVVAQWMDRVRRGEPFVDNPVQSHNAQ</sequence>
<feature type="compositionally biased region" description="Pro residues" evidence="2">
    <location>
        <begin position="356"/>
        <end position="367"/>
    </location>
</feature>
<feature type="region of interest" description="Disordered" evidence="2">
    <location>
        <begin position="341"/>
        <end position="369"/>
    </location>
</feature>
<feature type="compositionally biased region" description="Pro residues" evidence="2">
    <location>
        <begin position="86"/>
        <end position="102"/>
    </location>
</feature>
<dbReference type="Proteomes" id="UP000076727">
    <property type="component" value="Unassembled WGS sequence"/>
</dbReference>